<feature type="compositionally biased region" description="Polar residues" evidence="5">
    <location>
        <begin position="1728"/>
        <end position="1746"/>
    </location>
</feature>
<accession>A0A2G8XR94</accession>
<feature type="compositionally biased region" description="Basic and acidic residues" evidence="5">
    <location>
        <begin position="642"/>
        <end position="661"/>
    </location>
</feature>
<evidence type="ECO:0000313" key="6">
    <source>
        <dbReference type="EMBL" id="PIL97537.1"/>
    </source>
</evidence>
<evidence type="ECO:0000256" key="3">
    <source>
        <dbReference type="ARBA" id="ARBA00023152"/>
    </source>
</evidence>
<feature type="compositionally biased region" description="Basic and acidic residues" evidence="5">
    <location>
        <begin position="823"/>
        <end position="833"/>
    </location>
</feature>
<feature type="compositionally biased region" description="Basic and acidic residues" evidence="5">
    <location>
        <begin position="570"/>
        <end position="586"/>
    </location>
</feature>
<reference evidence="6 7" key="1">
    <citation type="journal article" date="2016" name="Nat. Commun.">
        <title>Local admixture of amplified and diversified secreted pathogenesis determinants shapes mosaic Toxoplasma gondii genomes.</title>
        <authorList>
            <person name="Lorenzi H."/>
            <person name="Khan A."/>
            <person name="Behnke M.S."/>
            <person name="Namasivayam S."/>
            <person name="Swapna L.S."/>
            <person name="Hadjithomas M."/>
            <person name="Karamycheva S."/>
            <person name="Pinney D."/>
            <person name="Brunk B.P."/>
            <person name="Ajioka J.W."/>
            <person name="Ajzenberg D."/>
            <person name="Boothroyd J.C."/>
            <person name="Boyle J.P."/>
            <person name="Darde M.L."/>
            <person name="Diaz-Miranda M.A."/>
            <person name="Dubey J.P."/>
            <person name="Fritz H.M."/>
            <person name="Gennari S.M."/>
            <person name="Gregory B.D."/>
            <person name="Kim K."/>
            <person name="Saeij J.P."/>
            <person name="Su C."/>
            <person name="White M.W."/>
            <person name="Zhu X.Q."/>
            <person name="Howe D.K."/>
            <person name="Rosenthal B.M."/>
            <person name="Grigg M.E."/>
            <person name="Parkinson J."/>
            <person name="Liu L."/>
            <person name="Kissinger J.C."/>
            <person name="Roos D.S."/>
            <person name="Sibley L.D."/>
        </authorList>
    </citation>
    <scope>NUCLEOTIDE SEQUENCE [LARGE SCALE GENOMIC DNA]</scope>
    <source>
        <strain evidence="6 7">COUG</strain>
    </source>
</reference>
<dbReference type="SUPFAM" id="SSF53254">
    <property type="entry name" value="Phosphoglycerate mutase-like"/>
    <property type="match status" value="1"/>
</dbReference>
<dbReference type="Proteomes" id="UP000236343">
    <property type="component" value="Unassembled WGS sequence"/>
</dbReference>
<dbReference type="EMBL" id="AGQR02003122">
    <property type="protein sequence ID" value="PIL97537.1"/>
    <property type="molecule type" value="Genomic_DNA"/>
</dbReference>
<feature type="compositionally biased region" description="Acidic residues" evidence="5">
    <location>
        <begin position="535"/>
        <end position="547"/>
    </location>
</feature>
<feature type="compositionally biased region" description="Low complexity" evidence="5">
    <location>
        <begin position="740"/>
        <end position="755"/>
    </location>
</feature>
<dbReference type="PROSITE" id="PS00175">
    <property type="entry name" value="PG_MUTASE"/>
    <property type="match status" value="1"/>
</dbReference>
<dbReference type="VEuPathDB" id="ToxoDB:TGCOUG_318190"/>
<feature type="region of interest" description="Disordered" evidence="5">
    <location>
        <begin position="509"/>
        <end position="722"/>
    </location>
</feature>
<feature type="compositionally biased region" description="Basic and acidic residues" evidence="5">
    <location>
        <begin position="779"/>
        <end position="790"/>
    </location>
</feature>
<dbReference type="Gene3D" id="3.40.50.1240">
    <property type="entry name" value="Phosphoglycerate mutase-like"/>
    <property type="match status" value="1"/>
</dbReference>
<dbReference type="GO" id="GO:0006096">
    <property type="term" value="P:glycolytic process"/>
    <property type="evidence" value="ECO:0007669"/>
    <property type="project" value="UniProtKB-KW"/>
</dbReference>
<feature type="compositionally biased region" description="Polar residues" evidence="5">
    <location>
        <begin position="1135"/>
        <end position="1158"/>
    </location>
</feature>
<feature type="compositionally biased region" description="Low complexity" evidence="5">
    <location>
        <begin position="701"/>
        <end position="713"/>
    </location>
</feature>
<dbReference type="EC" id="5.4.2.11" evidence="2"/>
<feature type="compositionally biased region" description="Polar residues" evidence="5">
    <location>
        <begin position="98"/>
        <end position="115"/>
    </location>
</feature>
<organism evidence="6 7">
    <name type="scientific">Toxoplasma gondii COUG</name>
    <dbReference type="NCBI Taxonomy" id="1074873"/>
    <lineage>
        <taxon>Eukaryota</taxon>
        <taxon>Sar</taxon>
        <taxon>Alveolata</taxon>
        <taxon>Apicomplexa</taxon>
        <taxon>Conoidasida</taxon>
        <taxon>Coccidia</taxon>
        <taxon>Eucoccidiorida</taxon>
        <taxon>Eimeriorina</taxon>
        <taxon>Sarcocystidae</taxon>
        <taxon>Toxoplasma</taxon>
    </lineage>
</organism>
<feature type="compositionally biased region" description="Polar residues" evidence="5">
    <location>
        <begin position="600"/>
        <end position="615"/>
    </location>
</feature>
<proteinExistence type="inferred from homology"/>
<feature type="compositionally biased region" description="Polar residues" evidence="5">
    <location>
        <begin position="1754"/>
        <end position="1765"/>
    </location>
</feature>
<evidence type="ECO:0000313" key="7">
    <source>
        <dbReference type="Proteomes" id="UP000236343"/>
    </source>
</evidence>
<feature type="compositionally biased region" description="Polar residues" evidence="5">
    <location>
        <begin position="1950"/>
        <end position="1963"/>
    </location>
</feature>
<evidence type="ECO:0000256" key="2">
    <source>
        <dbReference type="ARBA" id="ARBA00012028"/>
    </source>
</evidence>
<dbReference type="InterPro" id="IPR005952">
    <property type="entry name" value="Phosphogly_mut1"/>
</dbReference>
<gene>
    <name evidence="6" type="ORF">TGCOUG_318190</name>
</gene>
<feature type="compositionally biased region" description="Basic and acidic residues" evidence="5">
    <location>
        <begin position="1793"/>
        <end position="1809"/>
    </location>
</feature>
<feature type="compositionally biased region" description="Basic and acidic residues" evidence="5">
    <location>
        <begin position="1966"/>
        <end position="1980"/>
    </location>
</feature>
<dbReference type="PANTHER" id="PTHR11931">
    <property type="entry name" value="PHOSPHOGLYCERATE MUTASE"/>
    <property type="match status" value="1"/>
</dbReference>
<feature type="region of interest" description="Disordered" evidence="5">
    <location>
        <begin position="285"/>
        <end position="306"/>
    </location>
</feature>
<comment type="caution">
    <text evidence="6">The sequence shown here is derived from an EMBL/GenBank/DDBJ whole genome shotgun (WGS) entry which is preliminary data.</text>
</comment>
<comment type="similarity">
    <text evidence="1">Belongs to the phosphoglycerate mutase family. BPG-dependent PGAM subfamily.</text>
</comment>
<feature type="region of interest" description="Disordered" evidence="5">
    <location>
        <begin position="1052"/>
        <end position="1161"/>
    </location>
</feature>
<feature type="compositionally biased region" description="Polar residues" evidence="5">
    <location>
        <begin position="1511"/>
        <end position="1522"/>
    </location>
</feature>
<feature type="region of interest" description="Disordered" evidence="5">
    <location>
        <begin position="1638"/>
        <end position="2037"/>
    </location>
</feature>
<feature type="region of interest" description="Disordered" evidence="5">
    <location>
        <begin position="739"/>
        <end position="841"/>
    </location>
</feature>
<dbReference type="GO" id="GO:0004619">
    <property type="term" value="F:phosphoglycerate mutase activity"/>
    <property type="evidence" value="ECO:0007669"/>
    <property type="project" value="UniProtKB-EC"/>
</dbReference>
<dbReference type="InterPro" id="IPR013078">
    <property type="entry name" value="His_Pase_superF_clade-1"/>
</dbReference>
<feature type="region of interest" description="Disordered" evidence="5">
    <location>
        <begin position="1301"/>
        <end position="1334"/>
    </location>
</feature>
<dbReference type="Pfam" id="PF00300">
    <property type="entry name" value="His_Phos_1"/>
    <property type="match status" value="1"/>
</dbReference>
<feature type="region of interest" description="Disordered" evidence="5">
    <location>
        <begin position="1181"/>
        <end position="1246"/>
    </location>
</feature>
<feature type="region of interest" description="Disordered" evidence="5">
    <location>
        <begin position="98"/>
        <end position="117"/>
    </location>
</feature>
<sequence>MSWPSVSSALPSALPAEVPASGLPKLPPDFALRACRKELLRPCSSVARLVPCLISPSARESRVASKMYRNMPVDLVLVRHGQSEGNLAQRLCRQQQQNADTLAGSNDPLSASTSSVRDKASADLGMGVWSKEFRERHNSLYRLTDKGRMQAAVAGRWIRSHVATLFDKYFTSEYVRAMETAAMLSLPSARWATEMYLRERDRGILANKPHHERHEQHPEEMRRKERDAFYWQPSGGESIANLCLRVDRVMENLCESCSGLRVIIVCHGGVIKSFRALIERVRPTESRSSVSSGSGPGGGTGAATAARGQLEKIHNCQIVWYSRRDPRTGSISSKYNWVKSVCPWNMNLSSNQWREIRRHVYSNEELLRSVHQVPQLVNRSLDELDAPFQSLALISSPGLPTSRHDGAQSLLAVAAAAAVVAASAPLGASPRHPATVYGPVPPPGQAQQASSPSPPRLQNETLPAPSGKEEEPGPENAVVIEEDFDELLSDDSECSDSDIDALLAQPPSLVLHGESTPPSPRDEEAVASLPRASEEEADEELEDEEGEETHREEPDICSVEAKNAADMSGEEGRQSEESRQSEEGRQSAKANGPCALRSGPSPTSLTEDSSTWTRRTSLRAEPAAGTGHKVPTGRTGPPPPEESGHDGRARLDSTVSREKRGATGTSEEPGSANLATHRGGKNGDRHGELCPASEEATCTPRSPLSTRRLAASSLRRHRNPLQASSCLLTSDELLHCVAASRSSPGGPSSRPTSSSLLDGALHPDPSGSSSVPVYLPVWGEDRETDGKHSASESSEAIHQSIDGRPMSRSLSVEASGPIGRRHSANDVRKRREGPLASRPRARGWSEANLTTIACAYLGCVSASSPKVATCAAQKDKAGAPTRPAIHGVQTWKETEDRPDSSLALDCCVQAPKQQPASPTLQTGAEGSGGATADLKNAFVERASLCTPERRRGLPRQENSSSCAAPATSRSPRRLASYEGRNIGLSPHADSGHGFEEGEGCPLDDRHDKTPGGKGAQGCGCCSDRIVASSLTSAESFRLGAVSTRDIQAPVGLRRTNLAQNEDSGEEDTSSLTAAENADKSSTCSTQRQGAQANMPSLAADSSVSRTAPSVLPVISPIPCSPDAQSDPQLQGPPESRNTPTSTRENGVSNEDTSVSSLTGDVCVPSPYEACESDASAFECMTLTPGDRERRGPQEGERFGDLGESECAEVQLASSAESTLPGKSVGSTGPALSGAGAPSPSRFVQCGPGGAEGGAFWPSSPWHASDGLRQLLLLQQNSLRLLYRQQETFRATSGLPMAGATNGAQGAFGSQTGGDSSSVETRGQPVPGGPASEPSASCCGGLREFACVQHQILQQLQHQQLIQLQLQQILLEALLPGVQPVLMPGGPVDRAGPLMSLPSPPFGFPAGSTEYGSLGDMSAPTALSLRDPLCGLQTSGPCGRGGFGVHRSDYLRDRRADSFMRRSTDAADIVNIPPLPVPCPPYGGNNSDMASQAAGSAALGRGPHLSGGGTQAPYTHQSSQNSGAVPKTAYDSQTGAVDSGSPRSVCASMGSGITLEQNFLDSIGFSRDIHRIVSHERDRVVDEYQRFLAAQTQRQQATAGRSSFEDAIAFPTPLLSSSGWPPVIPCYLMSSDEHLLPLPASHSHAEGASPPAGRSESAEQRDLRFQNAQGAQKGDTSCSARAATETGEGTRLPETDTRWPGECAVASQTPPATVSEASTGASACREYQQRNVRFSTQPPSETATASWSRDGGQAGPQNGQRASSRASGADEGAGRRDWQRPATSEARGSVLDGADSKEFGQKREAGKDAESQSADDQGKGAKVSVFKIVDERKEQNPARQTDGGITQEGKEPLDEKKKETAVAMPSARRDTDPLLSPRAPCASSVSLDSSVRSDPFPDVSAASASKPSSLSKEFLPLAGPACPATVVGSDSTAASVSGSSSSSPDACICSTDPQARQCRGNSGTLVEEQKTKERATRRENAESGSEGELARDRGRGRRRDEEEEDADDEWPHDHADELRDESDSVDSDHECRSMWTTR</sequence>
<feature type="region of interest" description="Disordered" evidence="5">
    <location>
        <begin position="432"/>
        <end position="474"/>
    </location>
</feature>
<feature type="compositionally biased region" description="Polar residues" evidence="5">
    <location>
        <begin position="1301"/>
        <end position="1320"/>
    </location>
</feature>
<keyword evidence="3" id="KW-0324">Glycolysis</keyword>
<feature type="compositionally biased region" description="Polar residues" evidence="5">
    <location>
        <begin position="1705"/>
        <end position="1720"/>
    </location>
</feature>
<feature type="region of interest" description="Disordered" evidence="5">
    <location>
        <begin position="1479"/>
        <end position="1542"/>
    </location>
</feature>
<evidence type="ECO:0000256" key="1">
    <source>
        <dbReference type="ARBA" id="ARBA00006717"/>
    </source>
</evidence>
<dbReference type="SMART" id="SM00855">
    <property type="entry name" value="PGAM"/>
    <property type="match status" value="1"/>
</dbReference>
<feature type="region of interest" description="Disordered" evidence="5">
    <location>
        <begin position="945"/>
        <end position="1016"/>
    </location>
</feature>
<dbReference type="CDD" id="cd07067">
    <property type="entry name" value="HP_PGM_like"/>
    <property type="match status" value="1"/>
</dbReference>
<dbReference type="InterPro" id="IPR029033">
    <property type="entry name" value="His_PPase_superfam"/>
</dbReference>
<feature type="compositionally biased region" description="Low complexity" evidence="5">
    <location>
        <begin position="1923"/>
        <end position="1942"/>
    </location>
</feature>
<evidence type="ECO:0000256" key="5">
    <source>
        <dbReference type="SAM" id="MobiDB-lite"/>
    </source>
</evidence>
<feature type="compositionally biased region" description="Basic and acidic residues" evidence="5">
    <location>
        <begin position="1185"/>
        <end position="1200"/>
    </location>
</feature>
<feature type="compositionally biased region" description="Polar residues" evidence="5">
    <location>
        <begin position="1483"/>
        <end position="1493"/>
    </location>
</feature>
<name>A0A2G8XR94_TOXGO</name>
<dbReference type="InterPro" id="IPR001345">
    <property type="entry name" value="PG/BPGM_mutase_AS"/>
</dbReference>
<feature type="compositionally biased region" description="Basic and acidic residues" evidence="5">
    <location>
        <begin position="1847"/>
        <end position="1859"/>
    </location>
</feature>
<feature type="compositionally biased region" description="Low complexity" evidence="5">
    <location>
        <begin position="1882"/>
        <end position="1911"/>
    </location>
</feature>
<evidence type="ECO:0000256" key="4">
    <source>
        <dbReference type="ARBA" id="ARBA00023235"/>
    </source>
</evidence>
<feature type="compositionally biased region" description="Polar residues" evidence="5">
    <location>
        <begin position="1069"/>
        <end position="1107"/>
    </location>
</feature>
<keyword evidence="4" id="KW-0413">Isomerase</keyword>
<protein>
    <recommendedName>
        <fullName evidence="2">phosphoglycerate mutase (2,3-diphosphoglycerate-dependent)</fullName>
        <ecNumber evidence="2">5.4.2.11</ecNumber>
    </recommendedName>
</protein>
<feature type="compositionally biased region" description="Polar residues" evidence="5">
    <location>
        <begin position="1665"/>
        <end position="1678"/>
    </location>
</feature>